<dbReference type="GO" id="GO:0016209">
    <property type="term" value="F:antioxidant activity"/>
    <property type="evidence" value="ECO:0007669"/>
    <property type="project" value="InterPro"/>
</dbReference>
<name>A0A5S9ING4_UABAM</name>
<protein>
    <recommendedName>
        <fullName evidence="1">Alkyl hydroperoxide reductase subunit C/ Thiol specific antioxidant domain-containing protein</fullName>
    </recommendedName>
</protein>
<feature type="domain" description="Alkyl hydroperoxide reductase subunit C/ Thiol specific antioxidant" evidence="1">
    <location>
        <begin position="1"/>
        <end position="58"/>
    </location>
</feature>
<dbReference type="KEGG" id="uam:UABAM_02647"/>
<dbReference type="GO" id="GO:0016491">
    <property type="term" value="F:oxidoreductase activity"/>
    <property type="evidence" value="ECO:0007669"/>
    <property type="project" value="InterPro"/>
</dbReference>
<evidence type="ECO:0000313" key="3">
    <source>
        <dbReference type="Proteomes" id="UP000326354"/>
    </source>
</evidence>
<dbReference type="SUPFAM" id="SSF52833">
    <property type="entry name" value="Thioredoxin-like"/>
    <property type="match status" value="1"/>
</dbReference>
<dbReference type="AlphaFoldDB" id="A0A5S9ING4"/>
<keyword evidence="3" id="KW-1185">Reference proteome</keyword>
<reference evidence="2 3" key="1">
    <citation type="submission" date="2019-08" db="EMBL/GenBank/DDBJ databases">
        <title>Complete genome sequence of Candidatus Uab amorphum.</title>
        <authorList>
            <person name="Shiratori T."/>
            <person name="Suzuki S."/>
            <person name="Kakizawa Y."/>
            <person name="Ishida K."/>
        </authorList>
    </citation>
    <scope>NUCLEOTIDE SEQUENCE [LARGE SCALE GENOMIC DNA]</scope>
    <source>
        <strain evidence="2 3">SRT547</strain>
    </source>
</reference>
<dbReference type="Pfam" id="PF00578">
    <property type="entry name" value="AhpC-TSA"/>
    <property type="match status" value="1"/>
</dbReference>
<proteinExistence type="predicted"/>
<dbReference type="EMBL" id="AP019860">
    <property type="protein sequence ID" value="BBM84290.1"/>
    <property type="molecule type" value="Genomic_DNA"/>
</dbReference>
<dbReference type="InterPro" id="IPR000866">
    <property type="entry name" value="AhpC/TSA"/>
</dbReference>
<evidence type="ECO:0000313" key="2">
    <source>
        <dbReference type="EMBL" id="BBM84290.1"/>
    </source>
</evidence>
<gene>
    <name evidence="2" type="ORF">UABAM_02647</name>
</gene>
<dbReference type="Proteomes" id="UP000326354">
    <property type="component" value="Chromosome"/>
</dbReference>
<dbReference type="InterPro" id="IPR036249">
    <property type="entry name" value="Thioredoxin-like_sf"/>
</dbReference>
<evidence type="ECO:0000259" key="1">
    <source>
        <dbReference type="Pfam" id="PF00578"/>
    </source>
</evidence>
<accession>A0A5S9ING4</accession>
<sequence length="89" mass="9992">MDSPADNAKVRSKLGLEFEILSDSSKQTTNDYKLFHDINGGISRPAEYLIGANGTIVHAWITNNFRVRTRAETLLQKIKSLQTKEGKDK</sequence>
<dbReference type="Gene3D" id="3.40.30.10">
    <property type="entry name" value="Glutaredoxin"/>
    <property type="match status" value="1"/>
</dbReference>
<organism evidence="2 3">
    <name type="scientific">Uabimicrobium amorphum</name>
    <dbReference type="NCBI Taxonomy" id="2596890"/>
    <lineage>
        <taxon>Bacteria</taxon>
        <taxon>Pseudomonadati</taxon>
        <taxon>Planctomycetota</taxon>
        <taxon>Candidatus Uabimicrobiia</taxon>
        <taxon>Candidatus Uabimicrobiales</taxon>
        <taxon>Candidatus Uabimicrobiaceae</taxon>
        <taxon>Candidatus Uabimicrobium</taxon>
    </lineage>
</organism>